<gene>
    <name evidence="1" type="ORF">PMG25_12325</name>
</gene>
<sequence>MKSNFTAKYVKAFTSFYDDPTIGYHLESRRDACPGSIMVRQGITDALNNQAPNQEIKDHYMRQFYSLGYIKGSDARYDYDRDFRRGYEDWYAGFDMIEEGYAYRAGYRDAMDDDVDYQRGQEEIFLGDICYSH</sequence>
<dbReference type="EMBL" id="JAQOSO010000073">
    <property type="protein sequence ID" value="MDJ1174882.1"/>
    <property type="molecule type" value="Genomic_DNA"/>
</dbReference>
<dbReference type="Proteomes" id="UP001235849">
    <property type="component" value="Unassembled WGS sequence"/>
</dbReference>
<protein>
    <submittedName>
        <fullName evidence="1">Uncharacterized protein</fullName>
    </submittedName>
</protein>
<evidence type="ECO:0000313" key="2">
    <source>
        <dbReference type="Proteomes" id="UP001235849"/>
    </source>
</evidence>
<keyword evidence="2" id="KW-1185">Reference proteome</keyword>
<accession>A0ABT7B6T7</accession>
<proteinExistence type="predicted"/>
<dbReference type="RefSeq" id="WP_283767198.1">
    <property type="nucleotide sequence ID" value="NZ_JAQOSO010000073.1"/>
</dbReference>
<name>A0ABT7B6T7_9CYAN</name>
<organism evidence="1 2">
    <name type="scientific">Roseofilum capinflatum BLCC-M114</name>
    <dbReference type="NCBI Taxonomy" id="3022440"/>
    <lineage>
        <taxon>Bacteria</taxon>
        <taxon>Bacillati</taxon>
        <taxon>Cyanobacteriota</taxon>
        <taxon>Cyanophyceae</taxon>
        <taxon>Desertifilales</taxon>
        <taxon>Desertifilaceae</taxon>
        <taxon>Roseofilum</taxon>
        <taxon>Roseofilum capinflatum</taxon>
    </lineage>
</organism>
<comment type="caution">
    <text evidence="1">The sequence shown here is derived from an EMBL/GenBank/DDBJ whole genome shotgun (WGS) entry which is preliminary data.</text>
</comment>
<evidence type="ECO:0000313" key="1">
    <source>
        <dbReference type="EMBL" id="MDJ1174882.1"/>
    </source>
</evidence>
<reference evidence="1 2" key="1">
    <citation type="submission" date="2023-01" db="EMBL/GenBank/DDBJ databases">
        <title>Novel diversity within Roseofilum (Cyanobacteria; Desertifilaceae) from marine benthic mats with descriptions of four novel species.</title>
        <authorList>
            <person name="Wang Y."/>
            <person name="Berthold D.E."/>
            <person name="Hu J."/>
            <person name="Lefler F.W."/>
            <person name="Laughinghouse H.D. IV."/>
        </authorList>
    </citation>
    <scope>NUCLEOTIDE SEQUENCE [LARGE SCALE GENOMIC DNA]</scope>
    <source>
        <strain evidence="1 2">BLCC-M114</strain>
    </source>
</reference>